<dbReference type="EMBL" id="AONC01000025">
    <property type="protein sequence ID" value="EXJ15449.1"/>
    <property type="molecule type" value="Genomic_DNA"/>
</dbReference>
<dbReference type="InterPro" id="IPR012938">
    <property type="entry name" value="Glc/Sorbosone_DH"/>
</dbReference>
<dbReference type="Proteomes" id="UP000019460">
    <property type="component" value="Unassembled WGS sequence"/>
</dbReference>
<dbReference type="InterPro" id="IPR011042">
    <property type="entry name" value="6-blade_b-propeller_TolB-like"/>
</dbReference>
<dbReference type="STRING" id="1249627.D779_1191"/>
<proteinExistence type="predicted"/>
<evidence type="ECO:0000256" key="1">
    <source>
        <dbReference type="SAM" id="SignalP"/>
    </source>
</evidence>
<dbReference type="InterPro" id="IPR011041">
    <property type="entry name" value="Quinoprot_gluc/sorb_DH_b-prop"/>
</dbReference>
<evidence type="ECO:0000313" key="4">
    <source>
        <dbReference type="Proteomes" id="UP000019460"/>
    </source>
</evidence>
<keyword evidence="1" id="KW-0732">Signal</keyword>
<feature type="signal peptide" evidence="1">
    <location>
        <begin position="1"/>
        <end position="25"/>
    </location>
</feature>
<dbReference type="Gene3D" id="2.120.10.30">
    <property type="entry name" value="TolB, C-terminal domain"/>
    <property type="match status" value="1"/>
</dbReference>
<comment type="caution">
    <text evidence="3">The sequence shown here is derived from an EMBL/GenBank/DDBJ whole genome shotgun (WGS) entry which is preliminary data.</text>
</comment>
<dbReference type="RefSeq" id="WP_043752253.1">
    <property type="nucleotide sequence ID" value="NZ_AONC01000025.1"/>
</dbReference>
<name>W9V7Q2_9GAMM</name>
<dbReference type="PANTHER" id="PTHR19328:SF75">
    <property type="entry name" value="ALDOSE SUGAR DEHYDROGENASE YLII"/>
    <property type="match status" value="1"/>
</dbReference>
<dbReference type="SUPFAM" id="SSF50952">
    <property type="entry name" value="Soluble quinoprotein glucose dehydrogenase"/>
    <property type="match status" value="1"/>
</dbReference>
<dbReference type="Pfam" id="PF07995">
    <property type="entry name" value="GSDH"/>
    <property type="match status" value="1"/>
</dbReference>
<dbReference type="AlphaFoldDB" id="W9V7Q2"/>
<dbReference type="OrthoDB" id="9770043at2"/>
<dbReference type="PATRIC" id="fig|1249627.3.peg.1641"/>
<evidence type="ECO:0000313" key="3">
    <source>
        <dbReference type="EMBL" id="EXJ15449.1"/>
    </source>
</evidence>
<keyword evidence="4" id="KW-1185">Reference proteome</keyword>
<dbReference type="eggNOG" id="COG2133">
    <property type="taxonomic scope" value="Bacteria"/>
</dbReference>
<dbReference type="PANTHER" id="PTHR19328">
    <property type="entry name" value="HEDGEHOG-INTERACTING PROTEIN"/>
    <property type="match status" value="1"/>
</dbReference>
<feature type="domain" description="Glucose/Sorbosone dehydrogenase" evidence="2">
    <location>
        <begin position="49"/>
        <end position="385"/>
    </location>
</feature>
<evidence type="ECO:0000259" key="2">
    <source>
        <dbReference type="Pfam" id="PF07995"/>
    </source>
</evidence>
<gene>
    <name evidence="3" type="ORF">D779_1191</name>
</gene>
<feature type="chain" id="PRO_5004933876" evidence="1">
    <location>
        <begin position="26"/>
        <end position="402"/>
    </location>
</feature>
<sequence>MHMRHLHLPMLFLAFSVFPTTFLTAAEVELTGDVPEASGWRTEVVVEGLEHPWSIAWLPDGSALVTERPGRLRMIRDGALVPTPIAGVQDVLAHGQGGLLDIALHPDFETNRLLYLTYSVGTKAANRTVLARARLDEDGRRLSDLEVIFRNPDTKEGGAHFGSRLLWLPDGSLLMSLGDGGNPPLSFDGAYIREQAQNLGTDFGKLVRLTEDGRPFPGNPFVAESGARPEIYTFGHRNMQGLALDSASGRVWATEHGARGGDELNLIRPGQNYGWPEVTYSMEYFGPAISDVHSRSGMPDPKVVWTPSIAPSGLVFYSGERYPGWKGDLFAGALKFLQIRRIRLDGERVVGEEKLTIGRRVRDVRQGPDGYLYVLTDEPNGGLLRILQLPASSGQLEEIERR</sequence>
<accession>W9V7Q2</accession>
<organism evidence="3 4">
    <name type="scientific">Imhoffiella purpurea</name>
    <dbReference type="NCBI Taxonomy" id="1249627"/>
    <lineage>
        <taxon>Bacteria</taxon>
        <taxon>Pseudomonadati</taxon>
        <taxon>Pseudomonadota</taxon>
        <taxon>Gammaproteobacteria</taxon>
        <taxon>Chromatiales</taxon>
        <taxon>Chromatiaceae</taxon>
        <taxon>Imhoffiella</taxon>
    </lineage>
</organism>
<protein>
    <submittedName>
        <fullName evidence="3">PQQ-dependent oxidoreductase, gdhB family</fullName>
    </submittedName>
</protein>
<reference evidence="3 4" key="1">
    <citation type="submission" date="2012-11" db="EMBL/GenBank/DDBJ databases">
        <title>Genome assembly of Thiorhodococcus sp. AK35.</title>
        <authorList>
            <person name="Nupur N."/>
            <person name="Khatri I."/>
            <person name="Subramanian S."/>
            <person name="Pinnaka A."/>
        </authorList>
    </citation>
    <scope>NUCLEOTIDE SEQUENCE [LARGE SCALE GENOMIC DNA]</scope>
    <source>
        <strain evidence="3 4">AK35</strain>
    </source>
</reference>